<dbReference type="PANTHER" id="PTHR43861:SF1">
    <property type="entry name" value="TRANS-ACONITATE 2-METHYLTRANSFERASE"/>
    <property type="match status" value="1"/>
</dbReference>
<organism evidence="2 3">
    <name type="scientific">Vibrio parahaemolyticus</name>
    <dbReference type="NCBI Taxonomy" id="670"/>
    <lineage>
        <taxon>Bacteria</taxon>
        <taxon>Pseudomonadati</taxon>
        <taxon>Pseudomonadota</taxon>
        <taxon>Gammaproteobacteria</taxon>
        <taxon>Vibrionales</taxon>
        <taxon>Vibrionaceae</taxon>
        <taxon>Vibrio</taxon>
    </lineage>
</organism>
<geneLocation type="plasmid" evidence="3">
    <name>pvpsd2016-4</name>
</geneLocation>
<proteinExistence type="predicted"/>
<feature type="domain" description="Methyltransferase" evidence="1">
    <location>
        <begin position="35"/>
        <end position="146"/>
    </location>
</feature>
<gene>
    <name evidence="2" type="ORF">EHC69_29095</name>
</gene>
<dbReference type="Proteomes" id="UP000464718">
    <property type="component" value="Plasmid pvpsd2016-4"/>
</dbReference>
<dbReference type="EMBL" id="CP034303">
    <property type="protein sequence ID" value="QHH13318.1"/>
    <property type="molecule type" value="Genomic_DNA"/>
</dbReference>
<dbReference type="GO" id="GO:0008168">
    <property type="term" value="F:methyltransferase activity"/>
    <property type="evidence" value="ECO:0007669"/>
    <property type="project" value="UniProtKB-KW"/>
</dbReference>
<evidence type="ECO:0000313" key="3">
    <source>
        <dbReference type="Proteomes" id="UP000464718"/>
    </source>
</evidence>
<dbReference type="Pfam" id="PF13847">
    <property type="entry name" value="Methyltransf_31"/>
    <property type="match status" value="1"/>
</dbReference>
<dbReference type="GO" id="GO:0032259">
    <property type="term" value="P:methylation"/>
    <property type="evidence" value="ECO:0007669"/>
    <property type="project" value="UniProtKB-KW"/>
</dbReference>
<reference evidence="2 3" key="1">
    <citation type="submission" date="2018-12" db="EMBL/GenBank/DDBJ databases">
        <title>Genomic insights into the evolutionary origins and pathogenicity of five Vibrio parahaemolyticus strains isolated from the shrimp with acute hepatopancreatic necrosis disease (AHPND).</title>
        <authorList>
            <person name="Yang Q."/>
            <person name="Dong X."/>
            <person name="Xie G."/>
            <person name="Fu S."/>
            <person name="Zou P."/>
            <person name="Sun J."/>
            <person name="Wang Y."/>
            <person name="Huang J."/>
        </authorList>
    </citation>
    <scope>NUCLEOTIDE SEQUENCE [LARGE SCALE GENOMIC DNA]</scope>
    <source>
        <strain evidence="2 3">20160303005-1</strain>
        <plasmid evidence="3">pvpsd2016-4</plasmid>
    </source>
</reference>
<dbReference type="AlphaFoldDB" id="A0AAX1G0V8"/>
<keyword evidence="2" id="KW-0489">Methyltransferase</keyword>
<dbReference type="Gene3D" id="3.40.50.150">
    <property type="entry name" value="Vaccinia Virus protein VP39"/>
    <property type="match status" value="1"/>
</dbReference>
<evidence type="ECO:0000313" key="2">
    <source>
        <dbReference type="EMBL" id="QHH13318.1"/>
    </source>
</evidence>
<keyword evidence="2" id="KW-0808">Transferase</keyword>
<dbReference type="InterPro" id="IPR029063">
    <property type="entry name" value="SAM-dependent_MTases_sf"/>
</dbReference>
<dbReference type="SUPFAM" id="SSF53335">
    <property type="entry name" value="S-adenosyl-L-methionine-dependent methyltransferases"/>
    <property type="match status" value="1"/>
</dbReference>
<protein>
    <submittedName>
        <fullName evidence="2">Class I SAM-dependent methyltransferase</fullName>
    </submittedName>
</protein>
<name>A0AAX1G0V8_VIBPH</name>
<dbReference type="CDD" id="cd02440">
    <property type="entry name" value="AdoMet_MTases"/>
    <property type="match status" value="1"/>
</dbReference>
<sequence length="265" mass="31273">MKNNTLTTYEKEYYHNGIVQHDAAKTLGSLLPEASDNVLDVGCGSGRVSEFFYERMKPKKMIAIDKSSNMIEEAIALHKKTKIHYRTYNIENMNLNSNFDVIISNSSLQWFENINEALKNIQNHLSDNGRFYVQTSFKKDWCPAITNMINAFFHNIYPNLESHFEFPCRHLNNINEYKLLFESSNLFIEHSYIKEFVYYVNNDQFMKIFKSGAINAYSNQGNFKIKLPCDFYNDLINFSQNYYSHREVIKLTMPRIFFTLKKQKD</sequence>
<dbReference type="InterPro" id="IPR025714">
    <property type="entry name" value="Methyltranfer_dom"/>
</dbReference>
<accession>A0AAX1G0V8</accession>
<keyword evidence="2" id="KW-0614">Plasmid</keyword>
<dbReference type="PANTHER" id="PTHR43861">
    <property type="entry name" value="TRANS-ACONITATE 2-METHYLTRANSFERASE-RELATED"/>
    <property type="match status" value="1"/>
</dbReference>
<dbReference type="RefSeq" id="WP_031856325.1">
    <property type="nucleotide sequence ID" value="NZ_CP034303.1"/>
</dbReference>
<evidence type="ECO:0000259" key="1">
    <source>
        <dbReference type="Pfam" id="PF13847"/>
    </source>
</evidence>